<gene>
    <name evidence="2" type="ORF">HKI87_04g28470</name>
</gene>
<feature type="domain" description="Rhodanese" evidence="1">
    <location>
        <begin position="86"/>
        <end position="187"/>
    </location>
</feature>
<evidence type="ECO:0000313" key="3">
    <source>
        <dbReference type="Proteomes" id="UP001472866"/>
    </source>
</evidence>
<evidence type="ECO:0000259" key="1">
    <source>
        <dbReference type="PROSITE" id="PS50206"/>
    </source>
</evidence>
<dbReference type="EMBL" id="CP151504">
    <property type="protein sequence ID" value="WZN61312.1"/>
    <property type="molecule type" value="Genomic_DNA"/>
</dbReference>
<proteinExistence type="predicted"/>
<dbReference type="InterPro" id="IPR001763">
    <property type="entry name" value="Rhodanese-like_dom"/>
</dbReference>
<dbReference type="GO" id="GO:0003824">
    <property type="term" value="F:catalytic activity"/>
    <property type="evidence" value="ECO:0007669"/>
    <property type="project" value="InterPro"/>
</dbReference>
<dbReference type="PANTHER" id="PTHR44542:SF14">
    <property type="entry name" value="PROTEIN HIGH ARSENIC CONTENT 1, MITOCHONDRIAL-RELATED"/>
    <property type="match status" value="1"/>
</dbReference>
<evidence type="ECO:0000313" key="2">
    <source>
        <dbReference type="EMBL" id="WZN61312.1"/>
    </source>
</evidence>
<dbReference type="Proteomes" id="UP001472866">
    <property type="component" value="Chromosome 04"/>
</dbReference>
<protein>
    <submittedName>
        <fullName evidence="2">Protein HIGH ARSENIC CONTENT</fullName>
    </submittedName>
</protein>
<dbReference type="InterPro" id="IPR036873">
    <property type="entry name" value="Rhodanese-like_dom_sf"/>
</dbReference>
<dbReference type="Pfam" id="PF00581">
    <property type="entry name" value="Rhodanese"/>
    <property type="match status" value="1"/>
</dbReference>
<dbReference type="CDD" id="cd00158">
    <property type="entry name" value="RHOD"/>
    <property type="match status" value="1"/>
</dbReference>
<dbReference type="AlphaFoldDB" id="A0AAX4P4K8"/>
<dbReference type="PANTHER" id="PTHR44542">
    <property type="entry name" value="THIOSULFATE SULFURTRANSFERASE 18"/>
    <property type="match status" value="1"/>
</dbReference>
<reference evidence="2 3" key="1">
    <citation type="submission" date="2024-03" db="EMBL/GenBank/DDBJ databases">
        <title>Complete genome sequence of the green alga Chloropicon roscoffensis RCC1871.</title>
        <authorList>
            <person name="Lemieux C."/>
            <person name="Pombert J.-F."/>
            <person name="Otis C."/>
            <person name="Turmel M."/>
        </authorList>
    </citation>
    <scope>NUCLEOTIDE SEQUENCE [LARGE SCALE GENOMIC DNA]</scope>
    <source>
        <strain evidence="2 3">RCC1871</strain>
    </source>
</reference>
<dbReference type="PROSITE" id="PS50206">
    <property type="entry name" value="RHODANESE_3"/>
    <property type="match status" value="1"/>
</dbReference>
<accession>A0AAX4P4K8</accession>
<keyword evidence="3" id="KW-1185">Reference proteome</keyword>
<dbReference type="SMART" id="SM00450">
    <property type="entry name" value="RHOD"/>
    <property type="match status" value="1"/>
</dbReference>
<sequence>MLRQASLAARRAAGRGIASFASGRQAAVISAMVRKPVKVDFEGGAGSARVAPSLLKPKHGRSLSCSASSGDDMGHMEPPEAFELLQTEDWKFVDVRTEEECAAGHVEDSVNIPVFFFSDAGMTPNTKFVEQLRAAVPDKTTKLIMGCKIGQRSMMAGQLALNDQYDEVHNMTGGMIWWAESGLPIQQ</sequence>
<organism evidence="2 3">
    <name type="scientific">Chloropicon roscoffensis</name>
    <dbReference type="NCBI Taxonomy" id="1461544"/>
    <lineage>
        <taxon>Eukaryota</taxon>
        <taxon>Viridiplantae</taxon>
        <taxon>Chlorophyta</taxon>
        <taxon>Chloropicophyceae</taxon>
        <taxon>Chloropicales</taxon>
        <taxon>Chloropicaceae</taxon>
        <taxon>Chloropicon</taxon>
    </lineage>
</organism>
<dbReference type="SUPFAM" id="SSF52821">
    <property type="entry name" value="Rhodanese/Cell cycle control phosphatase"/>
    <property type="match status" value="1"/>
</dbReference>
<dbReference type="Gene3D" id="3.40.250.10">
    <property type="entry name" value="Rhodanese-like domain"/>
    <property type="match status" value="1"/>
</dbReference>
<name>A0AAX4P4K8_9CHLO</name>
<dbReference type="InterPro" id="IPR044684">
    <property type="entry name" value="STR17/STR18/HARC1-like"/>
</dbReference>